<dbReference type="Gene3D" id="1.20.1080.10">
    <property type="entry name" value="Glycerol uptake facilitator protein"/>
    <property type="match status" value="1"/>
</dbReference>
<evidence type="ECO:0000256" key="6">
    <source>
        <dbReference type="RuleBase" id="RU000477"/>
    </source>
</evidence>
<feature type="transmembrane region" description="Helical" evidence="7">
    <location>
        <begin position="210"/>
        <end position="228"/>
    </location>
</feature>
<keyword evidence="4 7" id="KW-1133">Transmembrane helix</keyword>
<dbReference type="InterPro" id="IPR000425">
    <property type="entry name" value="MIP"/>
</dbReference>
<evidence type="ECO:0000256" key="5">
    <source>
        <dbReference type="ARBA" id="ARBA00023136"/>
    </source>
</evidence>
<feature type="transmembrane region" description="Helical" evidence="7">
    <location>
        <begin position="127"/>
        <end position="149"/>
    </location>
</feature>
<dbReference type="Pfam" id="PF00230">
    <property type="entry name" value="MIP"/>
    <property type="match status" value="1"/>
</dbReference>
<dbReference type="InterPro" id="IPR023271">
    <property type="entry name" value="Aquaporin-like"/>
</dbReference>
<comment type="caution">
    <text evidence="8">The sequence shown here is derived from an EMBL/GenBank/DDBJ whole genome shotgun (WGS) entry which is preliminary data.</text>
</comment>
<evidence type="ECO:0000313" key="9">
    <source>
        <dbReference type="Proteomes" id="UP000265566"/>
    </source>
</evidence>
<name>A0A396JAI1_MEDTR</name>
<dbReference type="InterPro" id="IPR022357">
    <property type="entry name" value="MIP_CS"/>
</dbReference>
<evidence type="ECO:0000256" key="3">
    <source>
        <dbReference type="ARBA" id="ARBA00022692"/>
    </source>
</evidence>
<feature type="transmembrane region" description="Helical" evidence="7">
    <location>
        <begin position="240"/>
        <end position="259"/>
    </location>
</feature>
<reference evidence="9" key="1">
    <citation type="journal article" date="2018" name="Nat. Plants">
        <title>Whole-genome landscape of Medicago truncatula symbiotic genes.</title>
        <authorList>
            <person name="Pecrix Y."/>
            <person name="Staton S.E."/>
            <person name="Sallet E."/>
            <person name="Lelandais-Briere C."/>
            <person name="Moreau S."/>
            <person name="Carrere S."/>
            <person name="Blein T."/>
            <person name="Jardinaud M.F."/>
            <person name="Latrasse D."/>
            <person name="Zouine M."/>
            <person name="Zahm M."/>
            <person name="Kreplak J."/>
            <person name="Mayjonade B."/>
            <person name="Satge C."/>
            <person name="Perez M."/>
            <person name="Cauet S."/>
            <person name="Marande W."/>
            <person name="Chantry-Darmon C."/>
            <person name="Lopez-Roques C."/>
            <person name="Bouchez O."/>
            <person name="Berard A."/>
            <person name="Debelle F."/>
            <person name="Munos S."/>
            <person name="Bendahmane A."/>
            <person name="Berges H."/>
            <person name="Niebel A."/>
            <person name="Buitink J."/>
            <person name="Frugier F."/>
            <person name="Benhamed M."/>
            <person name="Crespi M."/>
            <person name="Gouzy J."/>
            <person name="Gamas P."/>
        </authorList>
    </citation>
    <scope>NUCLEOTIDE SEQUENCE [LARGE SCALE GENOMIC DNA]</scope>
    <source>
        <strain evidence="9">cv. Jemalong A17</strain>
    </source>
</reference>
<dbReference type="Gramene" id="rna7838">
    <property type="protein sequence ID" value="RHN72157.1"/>
    <property type="gene ID" value="gene7838"/>
</dbReference>
<feature type="transmembrane region" description="Helical" evidence="7">
    <location>
        <begin position="93"/>
        <end position="115"/>
    </location>
</feature>
<dbReference type="Proteomes" id="UP000265566">
    <property type="component" value="Chromosome 2"/>
</dbReference>
<organism evidence="8 9">
    <name type="scientific">Medicago truncatula</name>
    <name type="common">Barrel medic</name>
    <name type="synonym">Medicago tribuloides</name>
    <dbReference type="NCBI Taxonomy" id="3880"/>
    <lineage>
        <taxon>Eukaryota</taxon>
        <taxon>Viridiplantae</taxon>
        <taxon>Streptophyta</taxon>
        <taxon>Embryophyta</taxon>
        <taxon>Tracheophyta</taxon>
        <taxon>Spermatophyta</taxon>
        <taxon>Magnoliopsida</taxon>
        <taxon>eudicotyledons</taxon>
        <taxon>Gunneridae</taxon>
        <taxon>Pentapetalae</taxon>
        <taxon>rosids</taxon>
        <taxon>fabids</taxon>
        <taxon>Fabales</taxon>
        <taxon>Fabaceae</taxon>
        <taxon>Papilionoideae</taxon>
        <taxon>50 kb inversion clade</taxon>
        <taxon>NPAAA clade</taxon>
        <taxon>Hologalegina</taxon>
        <taxon>IRL clade</taxon>
        <taxon>Trifolieae</taxon>
        <taxon>Medicago</taxon>
    </lineage>
</organism>
<evidence type="ECO:0000256" key="1">
    <source>
        <dbReference type="ARBA" id="ARBA00004141"/>
    </source>
</evidence>
<dbReference type="CDD" id="cd00333">
    <property type="entry name" value="MIP"/>
    <property type="match status" value="1"/>
</dbReference>
<keyword evidence="3 6" id="KW-0812">Transmembrane</keyword>
<dbReference type="SUPFAM" id="SSF81338">
    <property type="entry name" value="Aquaporin-like"/>
    <property type="match status" value="1"/>
</dbReference>
<feature type="transmembrane region" description="Helical" evidence="7">
    <location>
        <begin position="279"/>
        <end position="300"/>
    </location>
</feature>
<dbReference type="EMBL" id="PSQE01000002">
    <property type="protein sequence ID" value="RHN72157.1"/>
    <property type="molecule type" value="Genomic_DNA"/>
</dbReference>
<dbReference type="PANTHER" id="PTHR45724:SF13">
    <property type="entry name" value="AQUAPORIN NIP1-1-RELATED"/>
    <property type="match status" value="1"/>
</dbReference>
<protein>
    <submittedName>
        <fullName evidence="8">Putative major intrinsic protein</fullName>
    </submittedName>
</protein>
<evidence type="ECO:0000256" key="7">
    <source>
        <dbReference type="SAM" id="Phobius"/>
    </source>
</evidence>
<evidence type="ECO:0000256" key="4">
    <source>
        <dbReference type="ARBA" id="ARBA00022989"/>
    </source>
</evidence>
<dbReference type="InterPro" id="IPR034294">
    <property type="entry name" value="Aquaporin_transptr"/>
</dbReference>
<evidence type="ECO:0000313" key="8">
    <source>
        <dbReference type="EMBL" id="RHN72157.1"/>
    </source>
</evidence>
<dbReference type="PROSITE" id="PS00221">
    <property type="entry name" value="MIP"/>
    <property type="match status" value="1"/>
</dbReference>
<dbReference type="PANTHER" id="PTHR45724">
    <property type="entry name" value="AQUAPORIN NIP2-1"/>
    <property type="match status" value="1"/>
</dbReference>
<comment type="similarity">
    <text evidence="6">Belongs to the MIP/aquaporin (TC 1.A.8) family.</text>
</comment>
<dbReference type="GO" id="GO:0015267">
    <property type="term" value="F:channel activity"/>
    <property type="evidence" value="ECO:0007669"/>
    <property type="project" value="InterPro"/>
</dbReference>
<comment type="subcellular location">
    <subcellularLocation>
        <location evidence="1">Membrane</location>
        <topology evidence="1">Multi-pass membrane protein</topology>
    </subcellularLocation>
</comment>
<dbReference type="NCBIfam" id="TIGR00861">
    <property type="entry name" value="MIP"/>
    <property type="match status" value="1"/>
</dbReference>
<keyword evidence="2 6" id="KW-0813">Transport</keyword>
<proteinExistence type="inferred from homology"/>
<feature type="transmembrane region" description="Helical" evidence="7">
    <location>
        <begin position="170"/>
        <end position="190"/>
    </location>
</feature>
<dbReference type="AlphaFoldDB" id="A0A396JAI1"/>
<dbReference type="GO" id="GO:0016020">
    <property type="term" value="C:membrane"/>
    <property type="evidence" value="ECO:0007669"/>
    <property type="project" value="UniProtKB-SubCell"/>
</dbReference>
<accession>A0A396JAI1</accession>
<keyword evidence="5 7" id="KW-0472">Membrane</keyword>
<dbReference type="OrthoDB" id="3222at2759"/>
<dbReference type="PRINTS" id="PR00783">
    <property type="entry name" value="MINTRINSICP"/>
</dbReference>
<sequence length="328" mass="36199">MFKKLYIYSNYNYFSNSFSHQLFVNSRATFISCAIFQLHIKNICSIYLFLSTMTDNSESNEIHHEVVLDVNSHASQNCEESGIKDSVPLLKKLVAEVVGTYMMIFAGCAAVIVNLNNDHVVTLPGIAFAWGFTVMVLIYSVGHISGAHFNPAVTIAFASTRRFPFKQVPTYMIAQVLGSTLASGSLRLIFNGEDDHFIGTLPAGSNLQAFVIEFICTFFLMFVITAVATDNRAIGELAGLAIGSTIIIDILFAGPMTGASMNPARSLGPAFLYDNYTGLWIYLIAPILGALVGTWTYNFIRHTNKPTCDELPKIELTKIVPFLRRSRS</sequence>
<gene>
    <name evidence="8" type="ORF">MtrunA17_Chr2g0284631</name>
</gene>
<evidence type="ECO:0000256" key="2">
    <source>
        <dbReference type="ARBA" id="ARBA00022448"/>
    </source>
</evidence>